<organism evidence="1 2">
    <name type="scientific">Tachysurus vachellii</name>
    <name type="common">Darkbarbel catfish</name>
    <name type="synonym">Pelteobagrus vachellii</name>
    <dbReference type="NCBI Taxonomy" id="175792"/>
    <lineage>
        <taxon>Eukaryota</taxon>
        <taxon>Metazoa</taxon>
        <taxon>Chordata</taxon>
        <taxon>Craniata</taxon>
        <taxon>Vertebrata</taxon>
        <taxon>Euteleostomi</taxon>
        <taxon>Actinopterygii</taxon>
        <taxon>Neopterygii</taxon>
        <taxon>Teleostei</taxon>
        <taxon>Ostariophysi</taxon>
        <taxon>Siluriformes</taxon>
        <taxon>Bagridae</taxon>
        <taxon>Tachysurus</taxon>
    </lineage>
</organism>
<accession>A0AA88NYQ6</accession>
<dbReference type="Proteomes" id="UP001187315">
    <property type="component" value="Unassembled WGS sequence"/>
</dbReference>
<dbReference type="EMBL" id="JAVHJS010000001">
    <property type="protein sequence ID" value="KAK2869216.1"/>
    <property type="molecule type" value="Genomic_DNA"/>
</dbReference>
<proteinExistence type="predicted"/>
<evidence type="ECO:0000313" key="2">
    <source>
        <dbReference type="Proteomes" id="UP001187315"/>
    </source>
</evidence>
<dbReference type="AlphaFoldDB" id="A0AA88NYQ6"/>
<keyword evidence="2" id="KW-1185">Reference proteome</keyword>
<name>A0AA88NYQ6_TACVA</name>
<gene>
    <name evidence="1" type="ORF">Q7C36_001087</name>
</gene>
<evidence type="ECO:0000313" key="1">
    <source>
        <dbReference type="EMBL" id="KAK2869216.1"/>
    </source>
</evidence>
<comment type="caution">
    <text evidence="1">The sequence shown here is derived from an EMBL/GenBank/DDBJ whole genome shotgun (WGS) entry which is preliminary data.</text>
</comment>
<reference evidence="1" key="1">
    <citation type="submission" date="2023-08" db="EMBL/GenBank/DDBJ databases">
        <title>Pelteobagrus vachellii genome.</title>
        <authorList>
            <person name="Liu H."/>
        </authorList>
    </citation>
    <scope>NUCLEOTIDE SEQUENCE</scope>
    <source>
        <strain evidence="1">PRFRI_2022a</strain>
        <tissue evidence="1">Muscle</tissue>
    </source>
</reference>
<protein>
    <submittedName>
        <fullName evidence="1">Uncharacterized protein</fullName>
    </submittedName>
</protein>
<sequence length="122" mass="13676">MVPSTHQAIVTLLRTRKCDQEVGTRGVGPQYSGACDPSTSLWFSQQDISRLDTAERVSKHPVCAGRGVPLSFLLKHRLETSEPSRSRGFKYKTSSISRGLKNYFLNSTTTQFTRVCCVFIEM</sequence>